<protein>
    <recommendedName>
        <fullName evidence="4">Pirin N-terminal domain-containing protein</fullName>
    </recommendedName>
</protein>
<dbReference type="InterPro" id="IPR014710">
    <property type="entry name" value="RmlC-like_jellyroll"/>
</dbReference>
<dbReference type="InterPro" id="IPR003829">
    <property type="entry name" value="Pirin_N_dom"/>
</dbReference>
<sequence>MKKNALALGVLLWAHTPRAALSSSSASSTNQACKGTKMNPFLRNLRYIPNSKLAVSEPEPAWFGNPGNIDDTKWTNKNWLKSRFHFSFAEYTNYANTNFGVLRVMNDDLVQPKRGFGEHPHRDAEICTYVVHGQLTHQDSMGTKESLGKGSIQFMTAGTGVRHSEHNLHNEPLRFIQMWLTPKAGGLKPNYGSMSVPCPQPQRETKTTQT</sequence>
<dbReference type="CDD" id="cd02910">
    <property type="entry name" value="cupin_Yhhw_N"/>
    <property type="match status" value="1"/>
</dbReference>
<dbReference type="PANTHER" id="PTHR43212">
    <property type="entry name" value="QUERCETIN 2,3-DIOXYGENASE"/>
    <property type="match status" value="1"/>
</dbReference>
<dbReference type="PANTHER" id="PTHR43212:SF3">
    <property type="entry name" value="QUERCETIN 2,3-DIOXYGENASE"/>
    <property type="match status" value="1"/>
</dbReference>
<dbReference type="InterPro" id="IPR011051">
    <property type="entry name" value="RmlC_Cupin_sf"/>
</dbReference>
<dbReference type="Pfam" id="PF02678">
    <property type="entry name" value="Pirin"/>
    <property type="match status" value="1"/>
</dbReference>
<dbReference type="EMBL" id="HBHP01008398">
    <property type="protein sequence ID" value="CAD9754505.1"/>
    <property type="molecule type" value="Transcribed_RNA"/>
</dbReference>
<dbReference type="SUPFAM" id="SSF51182">
    <property type="entry name" value="RmlC-like cupins"/>
    <property type="match status" value="1"/>
</dbReference>
<accession>A0A7S2TL20</accession>
<comment type="similarity">
    <text evidence="1 2">Belongs to the pirin family.</text>
</comment>
<feature type="chain" id="PRO_5030991349" description="Pirin N-terminal domain-containing protein" evidence="3">
    <location>
        <begin position="23"/>
        <end position="210"/>
    </location>
</feature>
<dbReference type="AlphaFoldDB" id="A0A7S2TL20"/>
<dbReference type="Gene3D" id="2.60.120.10">
    <property type="entry name" value="Jelly Rolls"/>
    <property type="match status" value="1"/>
</dbReference>
<evidence type="ECO:0000313" key="5">
    <source>
        <dbReference type="EMBL" id="CAD9754505.1"/>
    </source>
</evidence>
<reference evidence="5" key="1">
    <citation type="submission" date="2021-01" db="EMBL/GenBank/DDBJ databases">
        <authorList>
            <person name="Corre E."/>
            <person name="Pelletier E."/>
            <person name="Niang G."/>
            <person name="Scheremetjew M."/>
            <person name="Finn R."/>
            <person name="Kale V."/>
            <person name="Holt S."/>
            <person name="Cochrane G."/>
            <person name="Meng A."/>
            <person name="Brown T."/>
            <person name="Cohen L."/>
        </authorList>
    </citation>
    <scope>NUCLEOTIDE SEQUENCE</scope>
    <source>
        <strain evidence="5">CCMP622</strain>
    </source>
</reference>
<feature type="domain" description="Pirin N-terminal" evidence="4">
    <location>
        <begin position="75"/>
        <end position="180"/>
    </location>
</feature>
<evidence type="ECO:0000259" key="4">
    <source>
        <dbReference type="Pfam" id="PF02678"/>
    </source>
</evidence>
<proteinExistence type="inferred from homology"/>
<feature type="signal peptide" evidence="3">
    <location>
        <begin position="1"/>
        <end position="22"/>
    </location>
</feature>
<evidence type="ECO:0000256" key="2">
    <source>
        <dbReference type="RuleBase" id="RU003457"/>
    </source>
</evidence>
<name>A0A7S2TL20_9EUKA</name>
<dbReference type="InterPro" id="IPR012093">
    <property type="entry name" value="Pirin"/>
</dbReference>
<evidence type="ECO:0000256" key="1">
    <source>
        <dbReference type="ARBA" id="ARBA00008416"/>
    </source>
</evidence>
<keyword evidence="3" id="KW-0732">Signal</keyword>
<gene>
    <name evidence="5" type="ORF">LSP00402_LOCUS5252</name>
</gene>
<evidence type="ECO:0000256" key="3">
    <source>
        <dbReference type="SAM" id="SignalP"/>
    </source>
</evidence>
<organism evidence="5">
    <name type="scientific">Lotharella oceanica</name>
    <dbReference type="NCBI Taxonomy" id="641309"/>
    <lineage>
        <taxon>Eukaryota</taxon>
        <taxon>Sar</taxon>
        <taxon>Rhizaria</taxon>
        <taxon>Cercozoa</taxon>
        <taxon>Chlorarachniophyceae</taxon>
        <taxon>Lotharella</taxon>
    </lineage>
</organism>